<gene>
    <name evidence="7" type="ORF">RI129_001478</name>
</gene>
<dbReference type="GO" id="GO:0005694">
    <property type="term" value="C:chromosome"/>
    <property type="evidence" value="ECO:0007669"/>
    <property type="project" value="UniProtKB-SubCell"/>
</dbReference>
<proteinExistence type="predicted"/>
<comment type="subcellular location">
    <subcellularLocation>
        <location evidence="2">Chromosome</location>
    </subcellularLocation>
    <subcellularLocation>
        <location evidence="1">Nucleus</location>
    </subcellularLocation>
</comment>
<keyword evidence="5" id="KW-0469">Meiosis</keyword>
<comment type="caution">
    <text evidence="7">The sequence shown here is derived from an EMBL/GenBank/DDBJ whole genome shotgun (WGS) entry which is preliminary data.</text>
</comment>
<keyword evidence="8" id="KW-1185">Reference proteome</keyword>
<dbReference type="InterPro" id="IPR051294">
    <property type="entry name" value="HORMA_MeioticProgression"/>
</dbReference>
<evidence type="ECO:0000259" key="6">
    <source>
        <dbReference type="PROSITE" id="PS50815"/>
    </source>
</evidence>
<dbReference type="GO" id="GO:0005634">
    <property type="term" value="C:nucleus"/>
    <property type="evidence" value="ECO:0007669"/>
    <property type="project" value="UniProtKB-SubCell"/>
</dbReference>
<evidence type="ECO:0000256" key="1">
    <source>
        <dbReference type="ARBA" id="ARBA00004123"/>
    </source>
</evidence>
<dbReference type="InterPro" id="IPR036570">
    <property type="entry name" value="HORMA_dom_sf"/>
</dbReference>
<dbReference type="PROSITE" id="PS50815">
    <property type="entry name" value="HORMA"/>
    <property type="match status" value="1"/>
</dbReference>
<dbReference type="InterPro" id="IPR003511">
    <property type="entry name" value="HORMA_dom"/>
</dbReference>
<dbReference type="PANTHER" id="PTHR48225">
    <property type="entry name" value="HORMA DOMAIN-CONTAINING PROTEIN 1"/>
    <property type="match status" value="1"/>
</dbReference>
<keyword evidence="4" id="KW-0539">Nucleus</keyword>
<dbReference type="GO" id="GO:0051321">
    <property type="term" value="P:meiotic cell cycle"/>
    <property type="evidence" value="ECO:0007669"/>
    <property type="project" value="UniProtKB-KW"/>
</dbReference>
<dbReference type="SUPFAM" id="SSF56019">
    <property type="entry name" value="The spindle assembly checkpoint protein mad2"/>
    <property type="match status" value="1"/>
</dbReference>
<evidence type="ECO:0000256" key="2">
    <source>
        <dbReference type="ARBA" id="ARBA00004286"/>
    </source>
</evidence>
<dbReference type="Pfam" id="PF02301">
    <property type="entry name" value="HORMA"/>
    <property type="match status" value="1"/>
</dbReference>
<evidence type="ECO:0000313" key="8">
    <source>
        <dbReference type="Proteomes" id="UP001329430"/>
    </source>
</evidence>
<evidence type="ECO:0000256" key="5">
    <source>
        <dbReference type="ARBA" id="ARBA00023254"/>
    </source>
</evidence>
<evidence type="ECO:0000256" key="4">
    <source>
        <dbReference type="ARBA" id="ARBA00023242"/>
    </source>
</evidence>
<evidence type="ECO:0000313" key="7">
    <source>
        <dbReference type="EMBL" id="KAK5650449.1"/>
    </source>
</evidence>
<reference evidence="7 8" key="1">
    <citation type="journal article" date="2024" name="Insects">
        <title>An Improved Chromosome-Level Genome Assembly of the Firefly Pyrocoelia pectoralis.</title>
        <authorList>
            <person name="Fu X."/>
            <person name="Meyer-Rochow V.B."/>
            <person name="Ballantyne L."/>
            <person name="Zhu X."/>
        </authorList>
    </citation>
    <scope>NUCLEOTIDE SEQUENCE [LARGE SCALE GENOMIC DNA]</scope>
    <source>
        <strain evidence="7">XCY_ONT2</strain>
    </source>
</reference>
<protein>
    <recommendedName>
        <fullName evidence="6">HORMA domain-containing protein</fullName>
    </recommendedName>
</protein>
<feature type="domain" description="HORMA" evidence="6">
    <location>
        <begin position="25"/>
        <end position="219"/>
    </location>
</feature>
<dbReference type="PANTHER" id="PTHR48225:SF7">
    <property type="entry name" value="MEIOSIS-SPECIFIC PROTEIN HOP1"/>
    <property type="match status" value="1"/>
</dbReference>
<dbReference type="Proteomes" id="UP001329430">
    <property type="component" value="Chromosome 1"/>
</dbReference>
<dbReference type="EMBL" id="JAVRBK010000001">
    <property type="protein sequence ID" value="KAK5650449.1"/>
    <property type="molecule type" value="Genomic_DNA"/>
</dbReference>
<name>A0AAN7VYE5_9COLE</name>
<dbReference type="Gene3D" id="3.30.900.10">
    <property type="entry name" value="HORMA domain"/>
    <property type="match status" value="1"/>
</dbReference>
<keyword evidence="3" id="KW-0158">Chromosome</keyword>
<organism evidence="7 8">
    <name type="scientific">Pyrocoelia pectoralis</name>
    <dbReference type="NCBI Taxonomy" id="417401"/>
    <lineage>
        <taxon>Eukaryota</taxon>
        <taxon>Metazoa</taxon>
        <taxon>Ecdysozoa</taxon>
        <taxon>Arthropoda</taxon>
        <taxon>Hexapoda</taxon>
        <taxon>Insecta</taxon>
        <taxon>Pterygota</taxon>
        <taxon>Neoptera</taxon>
        <taxon>Endopterygota</taxon>
        <taxon>Coleoptera</taxon>
        <taxon>Polyphaga</taxon>
        <taxon>Elateriformia</taxon>
        <taxon>Elateroidea</taxon>
        <taxon>Lampyridae</taxon>
        <taxon>Lampyrinae</taxon>
        <taxon>Pyrocoelia</taxon>
    </lineage>
</organism>
<accession>A0AAN7VYE5</accession>
<evidence type="ECO:0000256" key="3">
    <source>
        <dbReference type="ARBA" id="ARBA00022454"/>
    </source>
</evidence>
<dbReference type="AlphaFoldDB" id="A0AAN7VYE5"/>
<sequence>MSTSKLQISTLVSPNTVHTGVLQPIGSKSFIKKLIPAAIATILNRRTNFDDTTYTNHQLCGVKYSMFNHNNRNSTVIDIRCWIKGALHAFEKNYLRELYLVFMKADNSTDVIESYKFKFNYFLEGEKTPITRDRLEQATTSLLQSINDLNVYDLLQTDQFAPVIMLTYNKETPNEYEPPFHHTESVTASKILNQISGGVNSFVYLGHILTGFHSMKCRVKGSHLVPIDSESNYTSDVDDRIDEVDRDQHTTDNKMKVEETFSTETTSDGVLLLFTTK</sequence>